<keyword evidence="1" id="KW-0863">Zinc-finger</keyword>
<evidence type="ECO:0000313" key="3">
    <source>
        <dbReference type="EMBL" id="PWZ22026.1"/>
    </source>
</evidence>
<dbReference type="GO" id="GO:0003676">
    <property type="term" value="F:nucleic acid binding"/>
    <property type="evidence" value="ECO:0007669"/>
    <property type="project" value="InterPro"/>
</dbReference>
<protein>
    <recommendedName>
        <fullName evidence="2">CCHC-type domain-containing protein</fullName>
    </recommendedName>
</protein>
<organism evidence="3 4">
    <name type="scientific">Zea mays</name>
    <name type="common">Maize</name>
    <dbReference type="NCBI Taxonomy" id="4577"/>
    <lineage>
        <taxon>Eukaryota</taxon>
        <taxon>Viridiplantae</taxon>
        <taxon>Streptophyta</taxon>
        <taxon>Embryophyta</taxon>
        <taxon>Tracheophyta</taxon>
        <taxon>Spermatophyta</taxon>
        <taxon>Magnoliopsida</taxon>
        <taxon>Liliopsida</taxon>
        <taxon>Poales</taxon>
        <taxon>Poaceae</taxon>
        <taxon>PACMAD clade</taxon>
        <taxon>Panicoideae</taxon>
        <taxon>Andropogonodae</taxon>
        <taxon>Andropogoneae</taxon>
        <taxon>Tripsacinae</taxon>
        <taxon>Zea</taxon>
    </lineage>
</organism>
<comment type="caution">
    <text evidence="3">The sequence shown here is derived from an EMBL/GenBank/DDBJ whole genome shotgun (WGS) entry which is preliminary data.</text>
</comment>
<name>A0A3L6ELX9_MAIZE</name>
<dbReference type="AlphaFoldDB" id="A0A3L6ELX9"/>
<keyword evidence="1" id="KW-0862">Zinc</keyword>
<dbReference type="GO" id="GO:0008270">
    <property type="term" value="F:zinc ion binding"/>
    <property type="evidence" value="ECO:0007669"/>
    <property type="project" value="UniProtKB-KW"/>
</dbReference>
<dbReference type="Gene3D" id="4.10.60.10">
    <property type="entry name" value="Zinc finger, CCHC-type"/>
    <property type="match status" value="1"/>
</dbReference>
<reference evidence="3 4" key="1">
    <citation type="journal article" date="2018" name="Nat. Genet.">
        <title>Extensive intraspecific gene order and gene structural variations between Mo17 and other maize genomes.</title>
        <authorList>
            <person name="Sun S."/>
            <person name="Zhou Y."/>
            <person name="Chen J."/>
            <person name="Shi J."/>
            <person name="Zhao H."/>
            <person name="Zhao H."/>
            <person name="Song W."/>
            <person name="Zhang M."/>
            <person name="Cui Y."/>
            <person name="Dong X."/>
            <person name="Liu H."/>
            <person name="Ma X."/>
            <person name="Jiao Y."/>
            <person name="Wang B."/>
            <person name="Wei X."/>
            <person name="Stein J.C."/>
            <person name="Glaubitz J.C."/>
            <person name="Lu F."/>
            <person name="Yu G."/>
            <person name="Liang C."/>
            <person name="Fengler K."/>
            <person name="Li B."/>
            <person name="Rafalski A."/>
            <person name="Schnable P.S."/>
            <person name="Ware D.H."/>
            <person name="Buckler E.S."/>
            <person name="Lai J."/>
        </authorList>
    </citation>
    <scope>NUCLEOTIDE SEQUENCE [LARGE SCALE GENOMIC DNA]</scope>
    <source>
        <strain evidence="4">cv. Missouri 17</strain>
        <tissue evidence="3">Seedling</tissue>
    </source>
</reference>
<proteinExistence type="predicted"/>
<evidence type="ECO:0000313" key="4">
    <source>
        <dbReference type="Proteomes" id="UP000251960"/>
    </source>
</evidence>
<evidence type="ECO:0000259" key="2">
    <source>
        <dbReference type="PROSITE" id="PS50158"/>
    </source>
</evidence>
<accession>A0A3L6ELX9</accession>
<dbReference type="PANTHER" id="PTHR33170:SF34">
    <property type="entry name" value="OS05G0102200 PROTEIN"/>
    <property type="match status" value="1"/>
</dbReference>
<dbReference type="PANTHER" id="PTHR33170">
    <property type="entry name" value="DUF4283 DOMAIN-CONTAINING PROTEIN-RELATED"/>
    <property type="match status" value="1"/>
</dbReference>
<gene>
    <name evidence="3" type="ORF">Zm00014a_042829</name>
</gene>
<dbReference type="InterPro" id="IPR036875">
    <property type="entry name" value="Znf_CCHC_sf"/>
</dbReference>
<dbReference type="EMBL" id="NCVQ01000006">
    <property type="protein sequence ID" value="PWZ22026.1"/>
    <property type="molecule type" value="Genomic_DNA"/>
</dbReference>
<dbReference type="SUPFAM" id="SSF57756">
    <property type="entry name" value="Retrovirus zinc finger-like domains"/>
    <property type="match status" value="1"/>
</dbReference>
<evidence type="ECO:0000256" key="1">
    <source>
        <dbReference type="PROSITE-ProRule" id="PRU00047"/>
    </source>
</evidence>
<dbReference type="InterPro" id="IPR001878">
    <property type="entry name" value="Znf_CCHC"/>
</dbReference>
<dbReference type="PROSITE" id="PS50158">
    <property type="entry name" value="ZF_CCHC"/>
    <property type="match status" value="1"/>
</dbReference>
<feature type="domain" description="CCHC-type" evidence="2">
    <location>
        <begin position="7"/>
        <end position="20"/>
    </location>
</feature>
<keyword evidence="1" id="KW-0479">Metal-binding</keyword>
<dbReference type="Proteomes" id="UP000251960">
    <property type="component" value="Chromosome 5"/>
</dbReference>
<sequence length="289" mass="32654">MVRRVFCQKCGMDGHHARECFKSLWCEICRKEMHNTARCVLPKQNKPSIPIVGMAADGLGFYSSHFSKPLSNKPKRGFIGLVKIVEGLISAEDLEKDFSFHFPWGRTWKATKCHSSFLMQFPSQERLDEMINFPELKMKLSGAKISISSWSSQAKPKSKLHSVWIVAENVPEELQNYQAICELGSTIGAVEEVDITSLNSKEIVRFKVHVKSVAMIPPIIEVGVKPFRMTSSSKSTILLMKGGMTSLLTWARGLLLIDKELVTSLLKNLLKNLKVVMMTLVWMLRENLP</sequence>